<accession>A0A9E7FIJ2</accession>
<evidence type="ECO:0000313" key="1">
    <source>
        <dbReference type="EMBL" id="URD94782.1"/>
    </source>
</evidence>
<dbReference type="EMBL" id="CP097506">
    <property type="protein sequence ID" value="URD94782.1"/>
    <property type="molecule type" value="Genomic_DNA"/>
</dbReference>
<proteinExistence type="predicted"/>
<sequence length="116" mass="12796">MECRSLLLPDSFAFQFRSSRWTRSTKADAGAIKTYLQQVGTIRTMRYMVTKEDGHARFLQEDRLPNDTSPNLIWRLQQNPGARASLAGCVCDCTDSCGPTVAASAKEARPLSPAAN</sequence>
<organism evidence="1 2">
    <name type="scientific">Musa troglodytarum</name>
    <name type="common">fe'i banana</name>
    <dbReference type="NCBI Taxonomy" id="320322"/>
    <lineage>
        <taxon>Eukaryota</taxon>
        <taxon>Viridiplantae</taxon>
        <taxon>Streptophyta</taxon>
        <taxon>Embryophyta</taxon>
        <taxon>Tracheophyta</taxon>
        <taxon>Spermatophyta</taxon>
        <taxon>Magnoliopsida</taxon>
        <taxon>Liliopsida</taxon>
        <taxon>Zingiberales</taxon>
        <taxon>Musaceae</taxon>
        <taxon>Musa</taxon>
    </lineage>
</organism>
<dbReference type="AlphaFoldDB" id="A0A9E7FIJ2"/>
<keyword evidence="2" id="KW-1185">Reference proteome</keyword>
<gene>
    <name evidence="1" type="ORF">MUK42_16279</name>
</gene>
<protein>
    <submittedName>
        <fullName evidence="1">Uncharacterized protein</fullName>
    </submittedName>
</protein>
<reference evidence="1" key="1">
    <citation type="submission" date="2022-05" db="EMBL/GenBank/DDBJ databases">
        <title>The Musa troglodytarum L. genome provides insights into the mechanism of non-climacteric behaviour and enrichment of carotenoids.</title>
        <authorList>
            <person name="Wang J."/>
        </authorList>
    </citation>
    <scope>NUCLEOTIDE SEQUENCE</scope>
    <source>
        <tissue evidence="1">Leaf</tissue>
    </source>
</reference>
<evidence type="ECO:0000313" key="2">
    <source>
        <dbReference type="Proteomes" id="UP001055439"/>
    </source>
</evidence>
<name>A0A9E7FIJ2_9LILI</name>
<dbReference type="Proteomes" id="UP001055439">
    <property type="component" value="Chromosome 4"/>
</dbReference>